<sequence>MGEVTVTSTSSAAPPAPNSPGTVGTTGTPAAPPAPAVPAQAGAGPAPGAPQPPRRTAFAEGVDQLRAAATTEPGRLRIIGALLAALVVAFGAVTAWQMTDRSSAADDVLHNSQPLSSAAADIYSSLADANTAASSGFLAGGDETADSRERYQRDIRNAAAKLSSAATNSEPDSPSAATIARLNELLSEYTGYIERARANNRLGFPVGGSYLRLANEKMQDEMLPEAEKLYARENQRLRSDYADATSYPWAAIGLGVVVLGALVWAQRRNYRRTNRVLNHGLVAATATATIVLLWLVAGQSFARSGLNDSYDHGIRSLNVLHDARIASLKARGNENLTLVARGAETTELKDGSVVDAYDNDFNGDMSALGKGLAQAERLADDSAGKKPVTSAVGGMEEWEKRHDAAQDAYKSGDFQQALAKVIGGKEDKPTGECFDNVDTALKTAIEHEQTEFRQAAGNGRDAMIGLPVGAGALAVLGAAGAVLGIGRRLSEYR</sequence>
<gene>
    <name evidence="3" type="ORF">OHA22_32610</name>
</gene>
<feature type="compositionally biased region" description="Low complexity" evidence="1">
    <location>
        <begin position="1"/>
        <end position="13"/>
    </location>
</feature>
<feature type="compositionally biased region" description="Low complexity" evidence="1">
    <location>
        <begin position="20"/>
        <end position="29"/>
    </location>
</feature>
<evidence type="ECO:0000313" key="3">
    <source>
        <dbReference type="EMBL" id="WTT19934.1"/>
    </source>
</evidence>
<feature type="transmembrane region" description="Helical" evidence="2">
    <location>
        <begin position="462"/>
        <end position="485"/>
    </location>
</feature>
<feature type="transmembrane region" description="Helical" evidence="2">
    <location>
        <begin position="76"/>
        <end position="96"/>
    </location>
</feature>
<accession>A0AAU2A5H1</accession>
<dbReference type="EMBL" id="CP108222">
    <property type="protein sequence ID" value="WTT19934.1"/>
    <property type="molecule type" value="Genomic_DNA"/>
</dbReference>
<feature type="transmembrane region" description="Helical" evidence="2">
    <location>
        <begin position="276"/>
        <end position="297"/>
    </location>
</feature>
<evidence type="ECO:0008006" key="4">
    <source>
        <dbReference type="Google" id="ProtNLM"/>
    </source>
</evidence>
<dbReference type="AlphaFoldDB" id="A0AAU2A5H1"/>
<name>A0AAU2A5H1_9ACTN</name>
<proteinExistence type="predicted"/>
<evidence type="ECO:0000256" key="2">
    <source>
        <dbReference type="SAM" id="Phobius"/>
    </source>
</evidence>
<evidence type="ECO:0000256" key="1">
    <source>
        <dbReference type="SAM" id="MobiDB-lite"/>
    </source>
</evidence>
<protein>
    <recommendedName>
        <fullName evidence="4">Secreted protein</fullName>
    </recommendedName>
</protein>
<keyword evidence="2" id="KW-0812">Transmembrane</keyword>
<feature type="transmembrane region" description="Helical" evidence="2">
    <location>
        <begin position="246"/>
        <end position="264"/>
    </location>
</feature>
<feature type="region of interest" description="Disordered" evidence="1">
    <location>
        <begin position="1"/>
        <end position="55"/>
    </location>
</feature>
<keyword evidence="2" id="KW-1133">Transmembrane helix</keyword>
<reference evidence="3" key="1">
    <citation type="submission" date="2022-10" db="EMBL/GenBank/DDBJ databases">
        <title>The complete genomes of actinobacterial strains from the NBC collection.</title>
        <authorList>
            <person name="Joergensen T.S."/>
            <person name="Alvarez Arevalo M."/>
            <person name="Sterndorff E.B."/>
            <person name="Faurdal D."/>
            <person name="Vuksanovic O."/>
            <person name="Mourched A.-S."/>
            <person name="Charusanti P."/>
            <person name="Shaw S."/>
            <person name="Blin K."/>
            <person name="Weber T."/>
        </authorList>
    </citation>
    <scope>NUCLEOTIDE SEQUENCE</scope>
    <source>
        <strain evidence="3">NBC_00093</strain>
    </source>
</reference>
<keyword evidence="2" id="KW-0472">Membrane</keyword>
<organism evidence="3">
    <name type="scientific">Streptomyces sp. NBC_00093</name>
    <dbReference type="NCBI Taxonomy" id="2975649"/>
    <lineage>
        <taxon>Bacteria</taxon>
        <taxon>Bacillati</taxon>
        <taxon>Actinomycetota</taxon>
        <taxon>Actinomycetes</taxon>
        <taxon>Kitasatosporales</taxon>
        <taxon>Streptomycetaceae</taxon>
        <taxon>Streptomyces</taxon>
    </lineage>
</organism>
<feature type="compositionally biased region" description="Low complexity" evidence="1">
    <location>
        <begin position="37"/>
        <end position="46"/>
    </location>
</feature>